<sequence length="126" mass="14596">MDIYNPNKQVDAENWLALDEGIRIELVHDFHSNLDLELTEDAIRLHSSIHVIVENQLAMGVDLIPETFAKLTRQGLSRHETIHAIGAIISEDIFEVMKGNTKEFSPKKYRRKLEKLTAKRWLKGQY</sequence>
<name>A0ABU3QWY2_9GAMM</name>
<organism evidence="1 2">
    <name type="scientific">Psychrosphaera aquimarina</name>
    <dbReference type="NCBI Taxonomy" id="2044854"/>
    <lineage>
        <taxon>Bacteria</taxon>
        <taxon>Pseudomonadati</taxon>
        <taxon>Pseudomonadota</taxon>
        <taxon>Gammaproteobacteria</taxon>
        <taxon>Alteromonadales</taxon>
        <taxon>Pseudoalteromonadaceae</taxon>
        <taxon>Psychrosphaera</taxon>
    </lineage>
</organism>
<evidence type="ECO:0000313" key="1">
    <source>
        <dbReference type="EMBL" id="MDU0111941.1"/>
    </source>
</evidence>
<reference evidence="1 2" key="1">
    <citation type="submission" date="2023-10" db="EMBL/GenBank/DDBJ databases">
        <title>Psychrosphaera aquimaarina strain SW33 isolated from seawater.</title>
        <authorList>
            <person name="Bayburt H."/>
            <person name="Kim J.M."/>
            <person name="Choi B.J."/>
            <person name="Jeon C.O."/>
        </authorList>
    </citation>
    <scope>NUCLEOTIDE SEQUENCE [LARGE SCALE GENOMIC DNA]</scope>
    <source>
        <strain evidence="1 2">KCTC 52743</strain>
    </source>
</reference>
<dbReference type="RefSeq" id="WP_315945794.1">
    <property type="nucleotide sequence ID" value="NZ_JAWCUA010000001.1"/>
</dbReference>
<proteinExistence type="predicted"/>
<dbReference type="EMBL" id="JAWCUA010000001">
    <property type="protein sequence ID" value="MDU0111941.1"/>
    <property type="molecule type" value="Genomic_DNA"/>
</dbReference>
<dbReference type="Proteomes" id="UP001257914">
    <property type="component" value="Unassembled WGS sequence"/>
</dbReference>
<comment type="caution">
    <text evidence="1">The sequence shown here is derived from an EMBL/GenBank/DDBJ whole genome shotgun (WGS) entry which is preliminary data.</text>
</comment>
<protein>
    <submittedName>
        <fullName evidence="1">Uncharacterized protein</fullName>
    </submittedName>
</protein>
<gene>
    <name evidence="1" type="ORF">RT723_02750</name>
</gene>
<accession>A0ABU3QWY2</accession>
<keyword evidence="2" id="KW-1185">Reference proteome</keyword>
<evidence type="ECO:0000313" key="2">
    <source>
        <dbReference type="Proteomes" id="UP001257914"/>
    </source>
</evidence>